<dbReference type="PRINTS" id="PR00834">
    <property type="entry name" value="PROTEASES2C"/>
</dbReference>
<comment type="similarity">
    <text evidence="1">Belongs to the peptidase S1C family.</text>
</comment>
<dbReference type="EC" id="3.4.21.-" evidence="5"/>
<gene>
    <name evidence="5" type="ORF">ACFQ34_30410</name>
</gene>
<dbReference type="InterPro" id="IPR001478">
    <property type="entry name" value="PDZ"/>
</dbReference>
<dbReference type="SUPFAM" id="SSF50494">
    <property type="entry name" value="Trypsin-like serine proteases"/>
    <property type="match status" value="1"/>
</dbReference>
<dbReference type="PANTHER" id="PTHR43343">
    <property type="entry name" value="PEPTIDASE S12"/>
    <property type="match status" value="1"/>
</dbReference>
<accession>A0ABW3VU12</accession>
<evidence type="ECO:0000313" key="6">
    <source>
        <dbReference type="Proteomes" id="UP001597182"/>
    </source>
</evidence>
<evidence type="ECO:0000259" key="4">
    <source>
        <dbReference type="PROSITE" id="PS50106"/>
    </source>
</evidence>
<proteinExistence type="inferred from homology"/>
<sequence>AAVLGAGAVTAGVVGTGAVTTVASGTAQAARHVALPPGAGDDGSGTGGPTRAATAQEEVGVVDIDTVLDYGTGRAAGTGLVLTADGEVLTNNHVVADATSITVTVVGTGASYRASVVGTDATDDVAVLRLADASGLTPAVLASSAQQAAVAPGTAVTAVGNAGGVGGTPSAAPGTVLALDQAITAGDESGGDSEQLTGMIEVDAAIEAGDSGGPLYAGGAVVGIDTAASSASSGPSFRTAALPGSSSGTVGFAIPIGTALDIAQQITSGEQSDAITQGTPAFLGVELAQGAGGVADPAAEGAVVSGVVPGGPAAAAGLAAGDVVTSVGATPVDGPDALSAALAAHRPGDHVEIGWSDASGSARTATVTLAAGPAA</sequence>
<dbReference type="RefSeq" id="WP_379653359.1">
    <property type="nucleotide sequence ID" value="NZ_JBHTMB010000300.1"/>
</dbReference>
<reference evidence="6" key="1">
    <citation type="journal article" date="2019" name="Int. J. Syst. Evol. Microbiol.">
        <title>The Global Catalogue of Microorganisms (GCM) 10K type strain sequencing project: providing services to taxonomists for standard genome sequencing and annotation.</title>
        <authorList>
            <consortium name="The Broad Institute Genomics Platform"/>
            <consortium name="The Broad Institute Genome Sequencing Center for Infectious Disease"/>
            <person name="Wu L."/>
            <person name="Ma J."/>
        </authorList>
    </citation>
    <scope>NUCLEOTIDE SEQUENCE [LARGE SCALE GENOMIC DNA]</scope>
    <source>
        <strain evidence="6">CCUG 49018</strain>
    </source>
</reference>
<dbReference type="Pfam" id="PF13365">
    <property type="entry name" value="Trypsin_2"/>
    <property type="match status" value="1"/>
</dbReference>
<comment type="caution">
    <text evidence="5">The sequence shown here is derived from an EMBL/GenBank/DDBJ whole genome shotgun (WGS) entry which is preliminary data.</text>
</comment>
<dbReference type="Proteomes" id="UP001597182">
    <property type="component" value="Unassembled WGS sequence"/>
</dbReference>
<dbReference type="InterPro" id="IPR009003">
    <property type="entry name" value="Peptidase_S1_PA"/>
</dbReference>
<dbReference type="GO" id="GO:0008233">
    <property type="term" value="F:peptidase activity"/>
    <property type="evidence" value="ECO:0007669"/>
    <property type="project" value="UniProtKB-KW"/>
</dbReference>
<dbReference type="InterPro" id="IPR001940">
    <property type="entry name" value="Peptidase_S1C"/>
</dbReference>
<name>A0ABW3VU12_9PSEU</name>
<evidence type="ECO:0000313" key="5">
    <source>
        <dbReference type="EMBL" id="MFD1237619.1"/>
    </source>
</evidence>
<dbReference type="PROSITE" id="PS50106">
    <property type="entry name" value="PDZ"/>
    <property type="match status" value="1"/>
</dbReference>
<keyword evidence="3 5" id="KW-0378">Hydrolase</keyword>
<dbReference type="Gene3D" id="2.40.10.10">
    <property type="entry name" value="Trypsin-like serine proteases"/>
    <property type="match status" value="2"/>
</dbReference>
<evidence type="ECO:0000256" key="3">
    <source>
        <dbReference type="ARBA" id="ARBA00022801"/>
    </source>
</evidence>
<evidence type="ECO:0000256" key="2">
    <source>
        <dbReference type="ARBA" id="ARBA00022670"/>
    </source>
</evidence>
<keyword evidence="6" id="KW-1185">Reference proteome</keyword>
<organism evidence="5 6">
    <name type="scientific">Pseudonocardia benzenivorans</name>
    <dbReference type="NCBI Taxonomy" id="228005"/>
    <lineage>
        <taxon>Bacteria</taxon>
        <taxon>Bacillati</taxon>
        <taxon>Actinomycetota</taxon>
        <taxon>Actinomycetes</taxon>
        <taxon>Pseudonocardiales</taxon>
        <taxon>Pseudonocardiaceae</taxon>
        <taxon>Pseudonocardia</taxon>
    </lineage>
</organism>
<dbReference type="Gene3D" id="2.30.42.10">
    <property type="match status" value="1"/>
</dbReference>
<dbReference type="InterPro" id="IPR041489">
    <property type="entry name" value="PDZ_6"/>
</dbReference>
<dbReference type="InterPro" id="IPR036034">
    <property type="entry name" value="PDZ_sf"/>
</dbReference>
<dbReference type="Pfam" id="PF17820">
    <property type="entry name" value="PDZ_6"/>
    <property type="match status" value="1"/>
</dbReference>
<dbReference type="SUPFAM" id="SSF50156">
    <property type="entry name" value="PDZ domain-like"/>
    <property type="match status" value="1"/>
</dbReference>
<protein>
    <submittedName>
        <fullName evidence="5">S1C family serine protease</fullName>
        <ecNumber evidence="5">3.4.21.-</ecNumber>
    </submittedName>
</protein>
<feature type="non-terminal residue" evidence="5">
    <location>
        <position position="1"/>
    </location>
</feature>
<dbReference type="GO" id="GO:0006508">
    <property type="term" value="P:proteolysis"/>
    <property type="evidence" value="ECO:0007669"/>
    <property type="project" value="UniProtKB-KW"/>
</dbReference>
<dbReference type="PANTHER" id="PTHR43343:SF3">
    <property type="entry name" value="PROTEASE DO-LIKE 8, CHLOROPLASTIC"/>
    <property type="match status" value="1"/>
</dbReference>
<dbReference type="InterPro" id="IPR043504">
    <property type="entry name" value="Peptidase_S1_PA_chymotrypsin"/>
</dbReference>
<feature type="domain" description="PDZ" evidence="4">
    <location>
        <begin position="276"/>
        <end position="334"/>
    </location>
</feature>
<evidence type="ECO:0000256" key="1">
    <source>
        <dbReference type="ARBA" id="ARBA00010541"/>
    </source>
</evidence>
<dbReference type="SMART" id="SM00228">
    <property type="entry name" value="PDZ"/>
    <property type="match status" value="1"/>
</dbReference>
<dbReference type="InterPro" id="IPR051201">
    <property type="entry name" value="Chloro_Bact_Ser_Proteases"/>
</dbReference>
<keyword evidence="2 5" id="KW-0645">Protease</keyword>
<dbReference type="EMBL" id="JBHTMB010000300">
    <property type="protein sequence ID" value="MFD1237619.1"/>
    <property type="molecule type" value="Genomic_DNA"/>
</dbReference>